<reference evidence="2" key="1">
    <citation type="submission" date="2013-12" db="EMBL/GenBank/DDBJ databases">
        <title>A Varibaculum cambriense genome reconstructed from a premature infant gut community with otherwise low bacterial novelty that shifts toward anaerobic metabolism during the third week of life.</title>
        <authorList>
            <person name="Brown C.T."/>
            <person name="Sharon I."/>
            <person name="Thomas B.C."/>
            <person name="Castelle C.J."/>
            <person name="Morowitz M.J."/>
            <person name="Banfield J.F."/>
        </authorList>
    </citation>
    <scope>NUCLEOTIDE SEQUENCE</scope>
</reference>
<comment type="similarity">
    <text evidence="1">Belongs to the cation transport ATPase (P-type) (TC 3.A.3) family. Type IB subfamily.</text>
</comment>
<accession>W1YFN7</accession>
<gene>
    <name evidence="2" type="ORF">Q604_UNBC06118G0001</name>
</gene>
<dbReference type="PANTHER" id="PTHR48085">
    <property type="entry name" value="CADMIUM/ZINC-TRANSPORTING ATPASE HMA2-RELATED"/>
    <property type="match status" value="1"/>
</dbReference>
<protein>
    <submittedName>
        <fullName evidence="2">Heavy metal translocating P-type ATPase</fullName>
    </submittedName>
</protein>
<dbReference type="SUPFAM" id="SSF81660">
    <property type="entry name" value="Metal cation-transporting ATPase, ATP-binding domain N"/>
    <property type="match status" value="1"/>
</dbReference>
<dbReference type="GO" id="GO:0015086">
    <property type="term" value="F:cadmium ion transmembrane transporter activity"/>
    <property type="evidence" value="ECO:0007669"/>
    <property type="project" value="TreeGrafter"/>
</dbReference>
<organism evidence="2">
    <name type="scientific">human gut metagenome</name>
    <dbReference type="NCBI Taxonomy" id="408170"/>
    <lineage>
        <taxon>unclassified sequences</taxon>
        <taxon>metagenomes</taxon>
        <taxon>organismal metagenomes</taxon>
    </lineage>
</organism>
<name>W1YFN7_9ZZZZ</name>
<evidence type="ECO:0000256" key="1">
    <source>
        <dbReference type="ARBA" id="ARBA00006024"/>
    </source>
</evidence>
<dbReference type="GO" id="GO:0000166">
    <property type="term" value="F:nucleotide binding"/>
    <property type="evidence" value="ECO:0007669"/>
    <property type="project" value="InterPro"/>
</dbReference>
<evidence type="ECO:0000313" key="2">
    <source>
        <dbReference type="EMBL" id="ETJ39989.1"/>
    </source>
</evidence>
<dbReference type="EMBL" id="AZMM01006118">
    <property type="protein sequence ID" value="ETJ39989.1"/>
    <property type="molecule type" value="Genomic_DNA"/>
</dbReference>
<sequence>TGTLTKAEPEFEQIIPFNGHDADEMLKLAACIEEHFPHSMAKAIVRAAKDHDLPHKEMHSDVEYVVAHGIASKVGRYRVRIGSAHYIFDDEKTKIPA</sequence>
<feature type="non-terminal residue" evidence="2">
    <location>
        <position position="1"/>
    </location>
</feature>
<dbReference type="Gene3D" id="3.40.1110.10">
    <property type="entry name" value="Calcium-transporting ATPase, cytoplasmic domain N"/>
    <property type="match status" value="1"/>
</dbReference>
<dbReference type="PANTHER" id="PTHR48085:SF5">
    <property type="entry name" value="CADMIUM_ZINC-TRANSPORTING ATPASE HMA4-RELATED"/>
    <property type="match status" value="1"/>
</dbReference>
<proteinExistence type="inferred from homology"/>
<feature type="non-terminal residue" evidence="2">
    <location>
        <position position="97"/>
    </location>
</feature>
<dbReference type="AlphaFoldDB" id="W1YFN7"/>
<dbReference type="InterPro" id="IPR051014">
    <property type="entry name" value="Cation_Transport_ATPase_IB"/>
</dbReference>
<comment type="caution">
    <text evidence="2">The sequence shown here is derived from an EMBL/GenBank/DDBJ whole genome shotgun (WGS) entry which is preliminary data.</text>
</comment>
<dbReference type="GO" id="GO:0016020">
    <property type="term" value="C:membrane"/>
    <property type="evidence" value="ECO:0007669"/>
    <property type="project" value="TreeGrafter"/>
</dbReference>
<dbReference type="InterPro" id="IPR023299">
    <property type="entry name" value="ATPase_P-typ_cyto_dom_N"/>
</dbReference>